<sequence length="413" mass="47424">METKISEEEFMRLQNQLIELRTANYALEEQNAAHKVKNKETSARLEMLEKECNKLSTSSSIFRQMKNVDLFNRNEALQLKLQAQEDDFRLQNETLLKELALLDAENKKLQTRVSASELEIGESAEVKKLKEEASALQRVLSEERLRSASEINKLRAALNLLIEDADEEIRSNLCPDTEGEVFKKTTSVDSECDDSSERLSVGNEETELLTSTEGVIDSNNSLRTSVKTKEELELLKSKWGVDVEILADLIKNRKDKYESLKTELTALDGRFVKFRSLSDQMIHDLEKLLADTVEEVNMLKQEKTDLEVQILDLKKQISEKFAESDIVHSQLVESLKNLEKMKSFAENLKNENSSLVESIENLRMGLMKKNELISEVSGKYDQLEAEYNDLRKTMEKDQEASEQELKEVLDKMQ</sequence>
<dbReference type="EMBL" id="KZ308347">
    <property type="protein sequence ID" value="KAG8227893.1"/>
    <property type="molecule type" value="Genomic_DNA"/>
</dbReference>
<dbReference type="GO" id="GO:0099158">
    <property type="term" value="P:regulation of recycling endosome localization within postsynapse"/>
    <property type="evidence" value="ECO:0007669"/>
    <property type="project" value="TreeGrafter"/>
</dbReference>
<dbReference type="GO" id="GO:0098837">
    <property type="term" value="C:postsynaptic recycling endosome"/>
    <property type="evidence" value="ECO:0007669"/>
    <property type="project" value="TreeGrafter"/>
</dbReference>
<dbReference type="GO" id="GO:0098998">
    <property type="term" value="C:extrinsic component of postsynaptic early endosome membrane"/>
    <property type="evidence" value="ECO:0007669"/>
    <property type="project" value="TreeGrafter"/>
</dbReference>
<feature type="non-terminal residue" evidence="3">
    <location>
        <position position="1"/>
    </location>
</feature>
<gene>
    <name evidence="3" type="ORF">J437_LFUL008207</name>
</gene>
<dbReference type="GO" id="GO:0098978">
    <property type="term" value="C:glutamatergic synapse"/>
    <property type="evidence" value="ECO:0007669"/>
    <property type="project" value="TreeGrafter"/>
</dbReference>
<feature type="region of interest" description="Disordered" evidence="2">
    <location>
        <begin position="394"/>
        <end position="413"/>
    </location>
</feature>
<reference evidence="3" key="2">
    <citation type="submission" date="2017-10" db="EMBL/GenBank/DDBJ databases">
        <title>Ladona fulva Genome sequencing and assembly.</title>
        <authorList>
            <person name="Murali S."/>
            <person name="Richards S."/>
            <person name="Bandaranaike D."/>
            <person name="Bellair M."/>
            <person name="Blankenburg K."/>
            <person name="Chao H."/>
            <person name="Dinh H."/>
            <person name="Doddapaneni H."/>
            <person name="Dugan-Rocha S."/>
            <person name="Elkadiri S."/>
            <person name="Gnanaolivu R."/>
            <person name="Hernandez B."/>
            <person name="Skinner E."/>
            <person name="Javaid M."/>
            <person name="Lee S."/>
            <person name="Li M."/>
            <person name="Ming W."/>
            <person name="Munidasa M."/>
            <person name="Muniz J."/>
            <person name="Nguyen L."/>
            <person name="Hughes D."/>
            <person name="Osuji N."/>
            <person name="Pu L.-L."/>
            <person name="Puazo M."/>
            <person name="Qu C."/>
            <person name="Quiroz J."/>
            <person name="Raj R."/>
            <person name="Weissenberger G."/>
            <person name="Xin Y."/>
            <person name="Zou X."/>
            <person name="Han Y."/>
            <person name="Worley K."/>
            <person name="Muzny D."/>
            <person name="Gibbs R."/>
        </authorList>
    </citation>
    <scope>NUCLEOTIDE SEQUENCE</scope>
    <source>
        <strain evidence="3">Sampled in the wild</strain>
    </source>
</reference>
<comment type="caution">
    <text evidence="3">The sequence shown here is derived from an EMBL/GenBank/DDBJ whole genome shotgun (WGS) entry which is preliminary data.</text>
</comment>
<evidence type="ECO:0000313" key="3">
    <source>
        <dbReference type="EMBL" id="KAG8227893.1"/>
    </source>
</evidence>
<evidence type="ECO:0000256" key="2">
    <source>
        <dbReference type="SAM" id="MobiDB-lite"/>
    </source>
</evidence>
<dbReference type="PANTHER" id="PTHR18978:SF1">
    <property type="entry name" value="GRIP1-ASSOCIATED PROTEIN 1"/>
    <property type="match status" value="1"/>
</dbReference>
<evidence type="ECO:0000313" key="4">
    <source>
        <dbReference type="Proteomes" id="UP000792457"/>
    </source>
</evidence>
<dbReference type="AlphaFoldDB" id="A0A8K0K8M0"/>
<proteinExistence type="predicted"/>
<dbReference type="InterPro" id="IPR026204">
    <property type="entry name" value="GRIPAP1"/>
</dbReference>
<dbReference type="GO" id="GO:0098887">
    <property type="term" value="P:neurotransmitter receptor transport, endosome to postsynaptic membrane"/>
    <property type="evidence" value="ECO:0007669"/>
    <property type="project" value="TreeGrafter"/>
</dbReference>
<dbReference type="GO" id="GO:1905244">
    <property type="term" value="P:regulation of modification of synaptic structure"/>
    <property type="evidence" value="ECO:0007669"/>
    <property type="project" value="TreeGrafter"/>
</dbReference>
<dbReference type="Gene3D" id="1.10.287.1490">
    <property type="match status" value="1"/>
</dbReference>
<protein>
    <submittedName>
        <fullName evidence="3">Uncharacterized protein</fullName>
    </submittedName>
</protein>
<reference evidence="3" key="1">
    <citation type="submission" date="2013-04" db="EMBL/GenBank/DDBJ databases">
        <authorList>
            <person name="Qu J."/>
            <person name="Murali S.C."/>
            <person name="Bandaranaike D."/>
            <person name="Bellair M."/>
            <person name="Blankenburg K."/>
            <person name="Chao H."/>
            <person name="Dinh H."/>
            <person name="Doddapaneni H."/>
            <person name="Downs B."/>
            <person name="Dugan-Rocha S."/>
            <person name="Elkadiri S."/>
            <person name="Gnanaolivu R.D."/>
            <person name="Hernandez B."/>
            <person name="Javaid M."/>
            <person name="Jayaseelan J.C."/>
            <person name="Lee S."/>
            <person name="Li M."/>
            <person name="Ming W."/>
            <person name="Munidasa M."/>
            <person name="Muniz J."/>
            <person name="Nguyen L."/>
            <person name="Ongeri F."/>
            <person name="Osuji N."/>
            <person name="Pu L.-L."/>
            <person name="Puazo M."/>
            <person name="Qu C."/>
            <person name="Quiroz J."/>
            <person name="Raj R."/>
            <person name="Weissenberger G."/>
            <person name="Xin Y."/>
            <person name="Zou X."/>
            <person name="Han Y."/>
            <person name="Richards S."/>
            <person name="Worley K."/>
            <person name="Muzny D."/>
            <person name="Gibbs R."/>
        </authorList>
    </citation>
    <scope>NUCLEOTIDE SEQUENCE</scope>
    <source>
        <strain evidence="3">Sampled in the wild</strain>
    </source>
</reference>
<feature type="coiled-coil region" evidence="1">
    <location>
        <begin position="10"/>
        <end position="146"/>
    </location>
</feature>
<dbReference type="Proteomes" id="UP000792457">
    <property type="component" value="Unassembled WGS sequence"/>
</dbReference>
<organism evidence="3 4">
    <name type="scientific">Ladona fulva</name>
    <name type="common">Scarce chaser dragonfly</name>
    <name type="synonym">Libellula fulva</name>
    <dbReference type="NCBI Taxonomy" id="123851"/>
    <lineage>
        <taxon>Eukaryota</taxon>
        <taxon>Metazoa</taxon>
        <taxon>Ecdysozoa</taxon>
        <taxon>Arthropoda</taxon>
        <taxon>Hexapoda</taxon>
        <taxon>Insecta</taxon>
        <taxon>Pterygota</taxon>
        <taxon>Palaeoptera</taxon>
        <taxon>Odonata</taxon>
        <taxon>Epiprocta</taxon>
        <taxon>Anisoptera</taxon>
        <taxon>Libelluloidea</taxon>
        <taxon>Libellulidae</taxon>
        <taxon>Ladona</taxon>
    </lineage>
</organism>
<name>A0A8K0K8M0_LADFU</name>
<dbReference type="SUPFAM" id="SSF90257">
    <property type="entry name" value="Myosin rod fragments"/>
    <property type="match status" value="1"/>
</dbReference>
<keyword evidence="1" id="KW-0175">Coiled coil</keyword>
<dbReference type="PANTHER" id="PTHR18978">
    <property type="entry name" value="GRIP-1 ASSOCIATED PROTEIN 1"/>
    <property type="match status" value="1"/>
</dbReference>
<accession>A0A8K0K8M0</accession>
<keyword evidence="4" id="KW-1185">Reference proteome</keyword>
<dbReference type="GO" id="GO:0099152">
    <property type="term" value="P:regulation of neurotransmitter receptor transport, endosome to postsynaptic membrane"/>
    <property type="evidence" value="ECO:0007669"/>
    <property type="project" value="TreeGrafter"/>
</dbReference>
<dbReference type="OrthoDB" id="8190543at2759"/>
<evidence type="ECO:0000256" key="1">
    <source>
        <dbReference type="SAM" id="Coils"/>
    </source>
</evidence>